<proteinExistence type="predicted"/>
<dbReference type="VEuPathDB" id="FungiDB:RhiirFUN_002827"/>
<name>A0A2N1MZT5_9GLOM</name>
<comment type="caution">
    <text evidence="1">The sequence shown here is derived from an EMBL/GenBank/DDBJ whole genome shotgun (WGS) entry which is preliminary data.</text>
</comment>
<dbReference type="VEuPathDB" id="FungiDB:FUN_002764"/>
<organism evidence="1 2">
    <name type="scientific">Rhizophagus irregularis</name>
    <dbReference type="NCBI Taxonomy" id="588596"/>
    <lineage>
        <taxon>Eukaryota</taxon>
        <taxon>Fungi</taxon>
        <taxon>Fungi incertae sedis</taxon>
        <taxon>Mucoromycota</taxon>
        <taxon>Glomeromycotina</taxon>
        <taxon>Glomeromycetes</taxon>
        <taxon>Glomerales</taxon>
        <taxon>Glomeraceae</taxon>
        <taxon>Rhizophagus</taxon>
    </lineage>
</organism>
<gene>
    <name evidence="1" type="ORF">RhiirC2_783867</name>
</gene>
<dbReference type="Proteomes" id="UP000233469">
    <property type="component" value="Unassembled WGS sequence"/>
</dbReference>
<reference evidence="1 2" key="2">
    <citation type="submission" date="2017-10" db="EMBL/GenBank/DDBJ databases">
        <title>Extensive intraspecific genome diversity in a model arbuscular mycorrhizal fungus.</title>
        <authorList>
            <person name="Chen E.C.H."/>
            <person name="Morin E."/>
            <person name="Baudet D."/>
            <person name="Noel J."/>
            <person name="Ndikumana S."/>
            <person name="Charron P."/>
            <person name="St-Onge C."/>
            <person name="Giorgi J."/>
            <person name="Grigoriev I.V."/>
            <person name="Roux C."/>
            <person name="Martin F.M."/>
            <person name="Corradi N."/>
        </authorList>
    </citation>
    <scope>NUCLEOTIDE SEQUENCE [LARGE SCALE GENOMIC DNA]</scope>
    <source>
        <strain evidence="1 2">C2</strain>
    </source>
</reference>
<protein>
    <submittedName>
        <fullName evidence="1">Uncharacterized protein</fullName>
    </submittedName>
</protein>
<evidence type="ECO:0000313" key="1">
    <source>
        <dbReference type="EMBL" id="PKK67163.1"/>
    </source>
</evidence>
<dbReference type="VEuPathDB" id="FungiDB:RhiirA1_459586"/>
<reference evidence="1 2" key="1">
    <citation type="submission" date="2016-04" db="EMBL/GenBank/DDBJ databases">
        <title>Genome analyses suggest a sexual origin of heterokaryosis in a supposedly ancient asexual fungus.</title>
        <authorList>
            <person name="Ropars J."/>
            <person name="Sedzielewska K."/>
            <person name="Noel J."/>
            <person name="Charron P."/>
            <person name="Farinelli L."/>
            <person name="Marton T."/>
            <person name="Kruger M."/>
            <person name="Pelin A."/>
            <person name="Brachmann A."/>
            <person name="Corradi N."/>
        </authorList>
    </citation>
    <scope>NUCLEOTIDE SEQUENCE [LARGE SCALE GENOMIC DNA]</scope>
    <source>
        <strain evidence="1 2">C2</strain>
    </source>
</reference>
<dbReference type="AlphaFoldDB" id="A0A2N1MZT5"/>
<sequence>MILRHSYKNLMLRNFVVKAQQPEKISGTNTKEWKVPVEITSYAGFLDVIFADVSRDMIFYDFPSFHGTGKMTKYMEAKKTYEKIYKNGGSNIAIAKNDQTDGNSTALTTQTSEVLHNFNKLNQEFSGRIQIISGSVEGSGIRGKGKEVETDTENGIMNVNKNASG</sequence>
<dbReference type="EMBL" id="LLXL01000999">
    <property type="protein sequence ID" value="PKK67163.1"/>
    <property type="molecule type" value="Genomic_DNA"/>
</dbReference>
<accession>A0A2N1MZT5</accession>
<evidence type="ECO:0000313" key="2">
    <source>
        <dbReference type="Proteomes" id="UP000233469"/>
    </source>
</evidence>